<dbReference type="SMART" id="SM01244">
    <property type="entry name" value="IRS"/>
    <property type="match status" value="1"/>
</dbReference>
<dbReference type="GO" id="GO:0005737">
    <property type="term" value="C:cytoplasm"/>
    <property type="evidence" value="ECO:0007669"/>
    <property type="project" value="TreeGrafter"/>
</dbReference>
<reference evidence="2 4" key="2">
    <citation type="submission" date="2018-11" db="EMBL/GenBank/DDBJ databases">
        <authorList>
            <consortium name="Pathogen Informatics"/>
        </authorList>
    </citation>
    <scope>NUCLEOTIDE SEQUENCE [LARGE SCALE GENOMIC DNA]</scope>
</reference>
<sequence>MGNCVSQAGQKEFLRSLPSTAIVNSISNGENSESFRVFVKKRNKFIPGTLIVNENGIVFCRNQTESLNWPLHCLRRYGFTSAGIFFFESGRRCPSGEGLHTFQSHQAEAIFQLVQSKIRMNVNFEASKCHIRSQSMADSVHSVHSLMGGNTPLGSRIHPVQRYSSEGTASVGELPFNYGYYGNNRLLNGVRRPRSIATAAGHTAIWPISHGYRPNQYHTVQGEFMGSVINEHIIQRQPSILNHSYVNVTTHPRKQVFDQMVSSQFRIAKNNHLILESMAKSRLVPVYRSISETNSPACEKFFHDRYVNVNDMNSNCEKEMTPAQLDYAAVDIGVTDVYNCLSQRTGSISSPSCHDDPSVTCSLNVNYAQIDLEKTHAVEAAATVLQKENRLHYITGNSL</sequence>
<accession>A0A0N4UHS6</accession>
<dbReference type="Gene3D" id="2.30.29.30">
    <property type="entry name" value="Pleckstrin-homology domain (PH domain)/Phosphotyrosine-binding domain (PTB)"/>
    <property type="match status" value="1"/>
</dbReference>
<proteinExistence type="predicted"/>
<dbReference type="GO" id="GO:0005068">
    <property type="term" value="F:transmembrane receptor protein tyrosine kinase adaptor activity"/>
    <property type="evidence" value="ECO:0007669"/>
    <property type="project" value="TreeGrafter"/>
</dbReference>
<evidence type="ECO:0000313" key="2">
    <source>
        <dbReference type="EMBL" id="VDN59878.1"/>
    </source>
</evidence>
<dbReference type="PROSITE" id="PS51064">
    <property type="entry name" value="IRS_PTB"/>
    <property type="match status" value="1"/>
</dbReference>
<dbReference type="PANTHER" id="PTHR21258:SF55">
    <property type="entry name" value="FI23523P1"/>
    <property type="match status" value="1"/>
</dbReference>
<name>A0A0N4UHS6_DRAME</name>
<dbReference type="InterPro" id="IPR050996">
    <property type="entry name" value="Docking_Protein_DOK"/>
</dbReference>
<dbReference type="EMBL" id="UYYG01001193">
    <property type="protein sequence ID" value="VDN59878.1"/>
    <property type="molecule type" value="Genomic_DNA"/>
</dbReference>
<dbReference type="InterPro" id="IPR011993">
    <property type="entry name" value="PH-like_dom_sf"/>
</dbReference>
<dbReference type="Proteomes" id="UP000038040">
    <property type="component" value="Unplaced"/>
</dbReference>
<dbReference type="SMART" id="SM00310">
    <property type="entry name" value="PTBI"/>
    <property type="match status" value="1"/>
</dbReference>
<keyword evidence="4" id="KW-1185">Reference proteome</keyword>
<protein>
    <submittedName>
        <fullName evidence="5">IRS-type PTB domain-containing protein</fullName>
    </submittedName>
</protein>
<dbReference type="SUPFAM" id="SSF50729">
    <property type="entry name" value="PH domain-like"/>
    <property type="match status" value="1"/>
</dbReference>
<evidence type="ECO:0000313" key="3">
    <source>
        <dbReference type="Proteomes" id="UP000038040"/>
    </source>
</evidence>
<organism evidence="3 5">
    <name type="scientific">Dracunculus medinensis</name>
    <name type="common">Guinea worm</name>
    <dbReference type="NCBI Taxonomy" id="318479"/>
    <lineage>
        <taxon>Eukaryota</taxon>
        <taxon>Metazoa</taxon>
        <taxon>Ecdysozoa</taxon>
        <taxon>Nematoda</taxon>
        <taxon>Chromadorea</taxon>
        <taxon>Rhabditida</taxon>
        <taxon>Spirurina</taxon>
        <taxon>Dracunculoidea</taxon>
        <taxon>Dracunculidae</taxon>
        <taxon>Dracunculus</taxon>
    </lineage>
</organism>
<dbReference type="GO" id="GO:0008543">
    <property type="term" value="P:fibroblast growth factor receptor signaling pathway"/>
    <property type="evidence" value="ECO:0007669"/>
    <property type="project" value="TreeGrafter"/>
</dbReference>
<dbReference type="OrthoDB" id="6279276at2759"/>
<dbReference type="InterPro" id="IPR002404">
    <property type="entry name" value="IRS_PTB"/>
</dbReference>
<feature type="domain" description="IRS-type PTB" evidence="1">
    <location>
        <begin position="25"/>
        <end position="128"/>
    </location>
</feature>
<dbReference type="STRING" id="318479.A0A0N4UHS6"/>
<dbReference type="PANTHER" id="PTHR21258">
    <property type="entry name" value="DOCKING PROTEIN RELATED"/>
    <property type="match status" value="1"/>
</dbReference>
<dbReference type="GO" id="GO:0005104">
    <property type="term" value="F:fibroblast growth factor receptor binding"/>
    <property type="evidence" value="ECO:0007669"/>
    <property type="project" value="TreeGrafter"/>
</dbReference>
<reference evidence="5" key="1">
    <citation type="submission" date="2016-04" db="UniProtKB">
        <authorList>
            <consortium name="WormBaseParasite"/>
        </authorList>
    </citation>
    <scope>IDENTIFICATION</scope>
</reference>
<evidence type="ECO:0000259" key="1">
    <source>
        <dbReference type="PROSITE" id="PS51064"/>
    </source>
</evidence>
<dbReference type="AlphaFoldDB" id="A0A0N4UHS6"/>
<evidence type="ECO:0000313" key="5">
    <source>
        <dbReference type="WBParaSite" id="DME_0000712101-mRNA-1"/>
    </source>
</evidence>
<dbReference type="Proteomes" id="UP000274756">
    <property type="component" value="Unassembled WGS sequence"/>
</dbReference>
<dbReference type="Pfam" id="PF02174">
    <property type="entry name" value="IRS"/>
    <property type="match status" value="1"/>
</dbReference>
<gene>
    <name evidence="2" type="ORF">DME_LOCUS9851</name>
</gene>
<evidence type="ECO:0000313" key="4">
    <source>
        <dbReference type="Proteomes" id="UP000274756"/>
    </source>
</evidence>
<dbReference type="WBParaSite" id="DME_0000712101-mRNA-1">
    <property type="protein sequence ID" value="DME_0000712101-mRNA-1"/>
    <property type="gene ID" value="DME_0000712101"/>
</dbReference>